<dbReference type="EMBL" id="CADCVG010000001">
    <property type="protein sequence ID" value="CAA9441938.1"/>
    <property type="molecule type" value="Genomic_DNA"/>
</dbReference>
<proteinExistence type="predicted"/>
<reference evidence="2" key="1">
    <citation type="submission" date="2020-02" db="EMBL/GenBank/DDBJ databases">
        <authorList>
            <person name="Meier V. D."/>
        </authorList>
    </citation>
    <scope>NUCLEOTIDE SEQUENCE</scope>
    <source>
        <strain evidence="2">AVDCRST_MAG14</strain>
    </source>
</reference>
<dbReference type="InterPro" id="IPR029032">
    <property type="entry name" value="AhpD-like"/>
</dbReference>
<evidence type="ECO:0000256" key="1">
    <source>
        <dbReference type="SAM" id="MobiDB-lite"/>
    </source>
</evidence>
<feature type="region of interest" description="Disordered" evidence="1">
    <location>
        <begin position="1"/>
        <end position="24"/>
    </location>
</feature>
<accession>A0A6J4QFP4</accession>
<dbReference type="Gene3D" id="1.20.1290.10">
    <property type="entry name" value="AhpD-like"/>
    <property type="match status" value="1"/>
</dbReference>
<evidence type="ECO:0000313" key="2">
    <source>
        <dbReference type="EMBL" id="CAA9441938.1"/>
    </source>
</evidence>
<name>A0A6J4QFP4_9ACTN</name>
<dbReference type="SUPFAM" id="SSF69118">
    <property type="entry name" value="AhpD-like"/>
    <property type="match status" value="1"/>
</dbReference>
<dbReference type="AlphaFoldDB" id="A0A6J4QFP4"/>
<organism evidence="2">
    <name type="scientific">uncultured Rubrobacteraceae bacterium</name>
    <dbReference type="NCBI Taxonomy" id="349277"/>
    <lineage>
        <taxon>Bacteria</taxon>
        <taxon>Bacillati</taxon>
        <taxon>Actinomycetota</taxon>
        <taxon>Rubrobacteria</taxon>
        <taxon>Rubrobacterales</taxon>
        <taxon>Rubrobacteraceae</taxon>
        <taxon>environmental samples</taxon>
    </lineage>
</organism>
<evidence type="ECO:0008006" key="3">
    <source>
        <dbReference type="Google" id="ProtNLM"/>
    </source>
</evidence>
<gene>
    <name evidence="2" type="ORF">AVDCRST_MAG14-36</name>
</gene>
<sequence length="79" mass="8720">MPRIQPIEKENAPEESRPLMEKGEQAAGQMLNFFKQLAVSPASFKGFMELDGALHGSALDPETHEVVYIGTSDYNGCTY</sequence>
<protein>
    <recommendedName>
        <fullName evidence="3">Carboxymuconolactone decarboxylase-like domain-containing protein</fullName>
    </recommendedName>
</protein>